<protein>
    <submittedName>
        <fullName evidence="1">Uncharacterized protein</fullName>
    </submittedName>
</protein>
<feature type="non-terminal residue" evidence="1">
    <location>
        <position position="103"/>
    </location>
</feature>
<evidence type="ECO:0000313" key="1">
    <source>
        <dbReference type="EMBL" id="GAG66420.1"/>
    </source>
</evidence>
<dbReference type="AlphaFoldDB" id="X0ZAE3"/>
<proteinExistence type="predicted"/>
<dbReference type="EMBL" id="BART01001305">
    <property type="protein sequence ID" value="GAG66420.1"/>
    <property type="molecule type" value="Genomic_DNA"/>
</dbReference>
<sequence>MKKKERKFIGQIAELLIAVGFVCFAAGFVLAGGAKAQTAQYTYGENMEVNVSIPDLDIDQQVQLYKGMSPFDAILRVTSVKTDYYVDMGSVVAEIGGKAQFWG</sequence>
<reference evidence="1" key="1">
    <citation type="journal article" date="2014" name="Front. Microbiol.">
        <title>High frequency of phylogenetically diverse reductive dehalogenase-homologous genes in deep subseafloor sedimentary metagenomes.</title>
        <authorList>
            <person name="Kawai M."/>
            <person name="Futagami T."/>
            <person name="Toyoda A."/>
            <person name="Takaki Y."/>
            <person name="Nishi S."/>
            <person name="Hori S."/>
            <person name="Arai W."/>
            <person name="Tsubouchi T."/>
            <person name="Morono Y."/>
            <person name="Uchiyama I."/>
            <person name="Ito T."/>
            <person name="Fujiyama A."/>
            <person name="Inagaki F."/>
            <person name="Takami H."/>
        </authorList>
    </citation>
    <scope>NUCLEOTIDE SEQUENCE</scope>
    <source>
        <strain evidence="1">Expedition CK06-06</strain>
    </source>
</reference>
<accession>X0ZAE3</accession>
<comment type="caution">
    <text evidence="1">The sequence shown here is derived from an EMBL/GenBank/DDBJ whole genome shotgun (WGS) entry which is preliminary data.</text>
</comment>
<name>X0ZAE3_9ZZZZ</name>
<organism evidence="1">
    <name type="scientific">marine sediment metagenome</name>
    <dbReference type="NCBI Taxonomy" id="412755"/>
    <lineage>
        <taxon>unclassified sequences</taxon>
        <taxon>metagenomes</taxon>
        <taxon>ecological metagenomes</taxon>
    </lineage>
</organism>
<gene>
    <name evidence="1" type="ORF">S01H4_04756</name>
</gene>